<name>A0A366WXR8_9RHOB</name>
<dbReference type="PANTHER" id="PTHR10362">
    <property type="entry name" value="HISTIDINE AMMONIA-LYASE"/>
    <property type="match status" value="1"/>
</dbReference>
<protein>
    <recommendedName>
        <fullName evidence="3">Histidine ammonia-lyase</fullName>
    </recommendedName>
</protein>
<evidence type="ECO:0008006" key="3">
    <source>
        <dbReference type="Google" id="ProtNLM"/>
    </source>
</evidence>
<organism evidence="1 2">
    <name type="scientific">Phaeobacter gallaeciensis</name>
    <dbReference type="NCBI Taxonomy" id="60890"/>
    <lineage>
        <taxon>Bacteria</taxon>
        <taxon>Pseudomonadati</taxon>
        <taxon>Pseudomonadota</taxon>
        <taxon>Alphaproteobacteria</taxon>
        <taxon>Rhodobacterales</taxon>
        <taxon>Roseobacteraceae</taxon>
        <taxon>Phaeobacter</taxon>
    </lineage>
</organism>
<dbReference type="AlphaFoldDB" id="A0A366WXR8"/>
<proteinExistence type="predicted"/>
<dbReference type="InterPro" id="IPR001106">
    <property type="entry name" value="Aromatic_Lyase"/>
</dbReference>
<sequence>MKPSCSGIGACRPGTSHWGLRFWTKRVTWGLHRTCCIAMNDPVLHLDGSALDLGGLYRAAHGTPRIALSQSGLDAMAASHAMVQQAIRGKVPVYGVTTGLGARSTEVLDDKALADFSVQTLRGRAHAIGPEECREIIRAGMIVRLNTLLCGYSGARPELALHLAKCLEADLTPVCGQIGSIGAADLILNATVGLALIGEGQMRDSSGAVGPSSEMMAGQGIPVFVLAPREGLALANHTGAVGGAAALAVHEAQIAFQAAQTAGALSVEGFRANLGPLDAAILAVKPHPGQLKAAAGLRDRLAGSVLADTTQARRLQDPLSFRNVVQIHGTTQSALDQAAASIEIEINSASDNPVALVETGKILSSGAYFTSEISSVVETLSRSFVALAFAQLARVSKMLNPVFSELPSFLAKPNSASNGFAPVMKPAEALVMELAHQAQPVPIWPSVNANGVEDCMTGSPAAVKALMQVVDRLRRLTAIEMLVAGQAVALRECEPGVAPYLNTVLGQVRSLSRAFEQDRPLGGDIEALADHIRDRGLGVFEVMD</sequence>
<dbReference type="InterPro" id="IPR024083">
    <property type="entry name" value="Fumarase/histidase_N"/>
</dbReference>
<dbReference type="Proteomes" id="UP000252706">
    <property type="component" value="Unassembled WGS sequence"/>
</dbReference>
<dbReference type="InterPro" id="IPR008948">
    <property type="entry name" value="L-Aspartase-like"/>
</dbReference>
<dbReference type="Pfam" id="PF00221">
    <property type="entry name" value="Lyase_aromatic"/>
    <property type="match status" value="1"/>
</dbReference>
<dbReference type="CDD" id="cd00332">
    <property type="entry name" value="PAL-HAL"/>
    <property type="match status" value="1"/>
</dbReference>
<evidence type="ECO:0000313" key="2">
    <source>
        <dbReference type="Proteomes" id="UP000252706"/>
    </source>
</evidence>
<dbReference type="SUPFAM" id="SSF48557">
    <property type="entry name" value="L-aspartase-like"/>
    <property type="match status" value="1"/>
</dbReference>
<dbReference type="Gene3D" id="1.20.200.10">
    <property type="entry name" value="Fumarase/aspartase (Central domain)"/>
    <property type="match status" value="1"/>
</dbReference>
<accession>A0A366WXR8</accession>
<reference evidence="1 2" key="1">
    <citation type="submission" date="2018-07" db="EMBL/GenBank/DDBJ databases">
        <title>Modular assembly of carbohydrate-degrading microbial communities in the ocean.</title>
        <authorList>
            <person name="Enke T.N."/>
            <person name="Datta M.S."/>
            <person name="Schwartzman J.A."/>
            <person name="Cermak N."/>
            <person name="Schmitz D.A."/>
            <person name="Barrere J."/>
            <person name="Cordero O.X."/>
        </authorList>
    </citation>
    <scope>NUCLEOTIDE SEQUENCE [LARGE SCALE GENOMIC DNA]</scope>
    <source>
        <strain evidence="1 2">C3M10</strain>
    </source>
</reference>
<gene>
    <name evidence="1" type="ORF">DS909_13810</name>
</gene>
<evidence type="ECO:0000313" key="1">
    <source>
        <dbReference type="EMBL" id="RBW53581.1"/>
    </source>
</evidence>
<comment type="caution">
    <text evidence="1">The sequence shown here is derived from an EMBL/GenBank/DDBJ whole genome shotgun (WGS) entry which is preliminary data.</text>
</comment>
<dbReference type="GO" id="GO:0016841">
    <property type="term" value="F:ammonia-lyase activity"/>
    <property type="evidence" value="ECO:0007669"/>
    <property type="project" value="UniProtKB-ARBA"/>
</dbReference>
<dbReference type="Gene3D" id="1.10.275.10">
    <property type="entry name" value="Fumarase/aspartase (N-terminal domain)"/>
    <property type="match status" value="1"/>
</dbReference>
<dbReference type="EMBL" id="QOCE01000034">
    <property type="protein sequence ID" value="RBW53581.1"/>
    <property type="molecule type" value="Genomic_DNA"/>
</dbReference>
<dbReference type="OrthoDB" id="7285062at2"/>